<feature type="signal peptide" evidence="1">
    <location>
        <begin position="1"/>
        <end position="18"/>
    </location>
</feature>
<dbReference type="Proteomes" id="UP000070529">
    <property type="component" value="Unassembled WGS sequence"/>
</dbReference>
<evidence type="ECO:0000313" key="3">
    <source>
        <dbReference type="Proteomes" id="UP000070529"/>
    </source>
</evidence>
<organism evidence="2 3">
    <name type="scientific">Enterovibrio coralii</name>
    <dbReference type="NCBI Taxonomy" id="294935"/>
    <lineage>
        <taxon>Bacteria</taxon>
        <taxon>Pseudomonadati</taxon>
        <taxon>Pseudomonadota</taxon>
        <taxon>Gammaproteobacteria</taxon>
        <taxon>Vibrionales</taxon>
        <taxon>Vibrionaceae</taxon>
        <taxon>Enterovibrio</taxon>
    </lineage>
</organism>
<dbReference type="EMBL" id="LNTY01000006">
    <property type="protein sequence ID" value="KXF83364.1"/>
    <property type="molecule type" value="Genomic_DNA"/>
</dbReference>
<dbReference type="RefSeq" id="WP_067411632.1">
    <property type="nucleotide sequence ID" value="NZ_LNTY01000006.1"/>
</dbReference>
<comment type="caution">
    <text evidence="2">The sequence shown here is derived from an EMBL/GenBank/DDBJ whole genome shotgun (WGS) entry which is preliminary data.</text>
</comment>
<gene>
    <name evidence="2" type="ORF">ATN88_06805</name>
</gene>
<reference evidence="2 3" key="1">
    <citation type="submission" date="2015-11" db="EMBL/GenBank/DDBJ databases">
        <title>Genomic Taxonomy of the Vibrionaceae.</title>
        <authorList>
            <person name="Gomez-Gil B."/>
            <person name="Enciso-Ibarra J."/>
        </authorList>
    </citation>
    <scope>NUCLEOTIDE SEQUENCE [LARGE SCALE GENOMIC DNA]</scope>
    <source>
        <strain evidence="2 3">CAIM 912</strain>
    </source>
</reference>
<keyword evidence="3" id="KW-1185">Reference proteome</keyword>
<proteinExistence type="predicted"/>
<feature type="chain" id="PRO_5007465926" evidence="1">
    <location>
        <begin position="19"/>
        <end position="80"/>
    </location>
</feature>
<evidence type="ECO:0000313" key="2">
    <source>
        <dbReference type="EMBL" id="KXF83364.1"/>
    </source>
</evidence>
<evidence type="ECO:0000256" key="1">
    <source>
        <dbReference type="SAM" id="SignalP"/>
    </source>
</evidence>
<protein>
    <submittedName>
        <fullName evidence="2">Uncharacterized protein</fullName>
    </submittedName>
</protein>
<accession>A0A135IDF2</accession>
<name>A0A135IDF2_9GAMM</name>
<keyword evidence="1" id="KW-0732">Signal</keyword>
<dbReference type="AlphaFoldDB" id="A0A135IDF2"/>
<sequence length="80" mass="9093">MKQYIVMGLLLVASIANATSNDDHAEDKAQIRALLEQLYTDGQNPNLSTGEYLQRYFLPKSLKQLQVVSGPNGERKKWER</sequence>
<dbReference type="STRING" id="294935.ATN88_06805"/>